<evidence type="ECO:0000256" key="6">
    <source>
        <dbReference type="ARBA" id="ARBA00022862"/>
    </source>
</evidence>
<keyword evidence="6" id="KW-0049">Antioxidant</keyword>
<dbReference type="GO" id="GO:0005829">
    <property type="term" value="C:cytosol"/>
    <property type="evidence" value="ECO:0007669"/>
    <property type="project" value="TreeGrafter"/>
</dbReference>
<comment type="similarity">
    <text evidence="1">Belongs to the peroxiredoxin family. AhpC/Prx1 subfamily.</text>
</comment>
<dbReference type="GO" id="GO:0045454">
    <property type="term" value="P:cell redox homeostasis"/>
    <property type="evidence" value="ECO:0007669"/>
    <property type="project" value="TreeGrafter"/>
</dbReference>
<dbReference type="InterPro" id="IPR000866">
    <property type="entry name" value="AhpC/TSA"/>
</dbReference>
<dbReference type="GO" id="GO:0042744">
    <property type="term" value="P:hydrogen peroxide catabolic process"/>
    <property type="evidence" value="ECO:0007669"/>
    <property type="project" value="TreeGrafter"/>
</dbReference>
<evidence type="ECO:0000256" key="7">
    <source>
        <dbReference type="ARBA" id="ARBA00023002"/>
    </source>
</evidence>
<dbReference type="RefSeq" id="WP_179981358.1">
    <property type="nucleotide sequence ID" value="NZ_LT608333.1"/>
</dbReference>
<evidence type="ECO:0000313" key="13">
    <source>
        <dbReference type="EMBL" id="SCM74857.1"/>
    </source>
</evidence>
<dbReference type="InterPro" id="IPR036249">
    <property type="entry name" value="Thioredoxin-like_sf"/>
</dbReference>
<dbReference type="Gene3D" id="3.40.30.10">
    <property type="entry name" value="Glutaredoxin"/>
    <property type="match status" value="1"/>
</dbReference>
<proteinExistence type="inferred from homology"/>
<dbReference type="CDD" id="cd03015">
    <property type="entry name" value="PRX_Typ2cys"/>
    <property type="match status" value="1"/>
</dbReference>
<dbReference type="EMBL" id="FMJC01000002">
    <property type="protein sequence ID" value="SCM74857.1"/>
    <property type="molecule type" value="Genomic_DNA"/>
</dbReference>
<feature type="domain" description="Thioredoxin" evidence="12">
    <location>
        <begin position="13"/>
        <end position="172"/>
    </location>
</feature>
<name>A0A212LBK0_9BACT</name>
<evidence type="ECO:0000256" key="11">
    <source>
        <dbReference type="PIRSR" id="PIRSR000239-1"/>
    </source>
</evidence>
<dbReference type="EC" id="1.11.1.26" evidence="3"/>
<organism evidence="13">
    <name type="scientific">uncultured Desulfovibrio sp</name>
    <dbReference type="NCBI Taxonomy" id="167968"/>
    <lineage>
        <taxon>Bacteria</taxon>
        <taxon>Pseudomonadati</taxon>
        <taxon>Thermodesulfobacteriota</taxon>
        <taxon>Desulfovibrionia</taxon>
        <taxon>Desulfovibrionales</taxon>
        <taxon>Desulfovibrionaceae</taxon>
        <taxon>Desulfovibrio</taxon>
        <taxon>environmental samples</taxon>
    </lineage>
</organism>
<dbReference type="PIRSF" id="PIRSF000239">
    <property type="entry name" value="AHPC"/>
    <property type="match status" value="1"/>
</dbReference>
<evidence type="ECO:0000256" key="8">
    <source>
        <dbReference type="ARBA" id="ARBA00023284"/>
    </source>
</evidence>
<reference evidence="13" key="1">
    <citation type="submission" date="2016-08" db="EMBL/GenBank/DDBJ databases">
        <authorList>
            <person name="Seilhamer J.J."/>
        </authorList>
    </citation>
    <scope>NUCLEOTIDE SEQUENCE</scope>
    <source>
        <strain evidence="13">86-1</strain>
    </source>
</reference>
<accession>A0A212LBK0</accession>
<dbReference type="PANTHER" id="PTHR10681">
    <property type="entry name" value="THIOREDOXIN PEROXIDASE"/>
    <property type="match status" value="1"/>
</dbReference>
<dbReference type="InterPro" id="IPR019479">
    <property type="entry name" value="Peroxiredoxin_C"/>
</dbReference>
<dbReference type="GO" id="GO:0008379">
    <property type="term" value="F:thioredoxin peroxidase activity"/>
    <property type="evidence" value="ECO:0007669"/>
    <property type="project" value="TreeGrafter"/>
</dbReference>
<comment type="subunit">
    <text evidence="2">Homodimer; disulfide-linked, upon oxidation. 5 homodimers assemble to form a ring-like decamer.</text>
</comment>
<gene>
    <name evidence="13" type="primary">ahpC</name>
    <name evidence="13" type="ORF">KL86DES1_22199</name>
</gene>
<evidence type="ECO:0000256" key="1">
    <source>
        <dbReference type="ARBA" id="ARBA00009796"/>
    </source>
</evidence>
<sequence>MQEANENKELCSVQLGQKIKDFSFSTYNPVTDSFEEHSFSEYGLLRKWIILYFYPADFTFVCPTELADIGKYCKQLKDMNVEIISISTDSKFTHLAWCKAERLLSSINFQMASDTTGEIAQFFGVYDKEAGTALRGTFIINPDSVLVGSEINFYNVGRNAAELMRKMQAYVYVEKHPHQACPAAWKEGEAALTPSEDMVGRVADFMTNKQD</sequence>
<feature type="active site" description="Cysteine sulfenic acid (-SOH) intermediate; for peroxidase activity" evidence="11">
    <location>
        <position position="62"/>
    </location>
</feature>
<dbReference type="GO" id="GO:0102039">
    <property type="term" value="F:NADH-dependent peroxiredoxin activity"/>
    <property type="evidence" value="ECO:0007669"/>
    <property type="project" value="UniProtKB-EC"/>
</dbReference>
<dbReference type="PROSITE" id="PS51352">
    <property type="entry name" value="THIOREDOXIN_2"/>
    <property type="match status" value="1"/>
</dbReference>
<dbReference type="InterPro" id="IPR050217">
    <property type="entry name" value="Peroxiredoxin"/>
</dbReference>
<evidence type="ECO:0000256" key="10">
    <source>
        <dbReference type="ARBA" id="ARBA00047572"/>
    </source>
</evidence>
<dbReference type="InterPro" id="IPR024706">
    <property type="entry name" value="Peroxiredoxin_AhpC-typ"/>
</dbReference>
<evidence type="ECO:0000256" key="5">
    <source>
        <dbReference type="ARBA" id="ARBA00022559"/>
    </source>
</evidence>
<evidence type="ECO:0000256" key="4">
    <source>
        <dbReference type="ARBA" id="ARBA00017462"/>
    </source>
</evidence>
<dbReference type="Pfam" id="PF00578">
    <property type="entry name" value="AhpC-TSA"/>
    <property type="match status" value="1"/>
</dbReference>
<keyword evidence="8" id="KW-0676">Redox-active center</keyword>
<keyword evidence="7 13" id="KW-0560">Oxidoreductase</keyword>
<evidence type="ECO:0000259" key="12">
    <source>
        <dbReference type="PROSITE" id="PS51352"/>
    </source>
</evidence>
<dbReference type="PANTHER" id="PTHR10681:SF121">
    <property type="entry name" value="ALKYL HYDROPEROXIDE REDUCTASE C"/>
    <property type="match status" value="1"/>
</dbReference>
<dbReference type="InterPro" id="IPR013766">
    <property type="entry name" value="Thioredoxin_domain"/>
</dbReference>
<evidence type="ECO:0000256" key="9">
    <source>
        <dbReference type="ARBA" id="ARBA00032077"/>
    </source>
</evidence>
<dbReference type="Pfam" id="PF10417">
    <property type="entry name" value="1-cysPrx_C"/>
    <property type="match status" value="1"/>
</dbReference>
<dbReference type="AlphaFoldDB" id="A0A212LBK0"/>
<keyword evidence="5 13" id="KW-0575">Peroxidase</keyword>
<comment type="catalytic activity">
    <reaction evidence="10">
        <text>a hydroperoxide + NADH + H(+) = an alcohol + NAD(+) + H2O</text>
        <dbReference type="Rhea" id="RHEA:62628"/>
        <dbReference type="ChEBI" id="CHEBI:15377"/>
        <dbReference type="ChEBI" id="CHEBI:15378"/>
        <dbReference type="ChEBI" id="CHEBI:30879"/>
        <dbReference type="ChEBI" id="CHEBI:35924"/>
        <dbReference type="ChEBI" id="CHEBI:57540"/>
        <dbReference type="ChEBI" id="CHEBI:57945"/>
        <dbReference type="EC" id="1.11.1.26"/>
    </reaction>
</comment>
<protein>
    <recommendedName>
        <fullName evidence="4">Alkyl hydroperoxide reductase C</fullName>
        <ecNumber evidence="3">1.11.1.26</ecNumber>
    </recommendedName>
    <alternativeName>
        <fullName evidence="9">Peroxiredoxin</fullName>
    </alternativeName>
</protein>
<evidence type="ECO:0000256" key="3">
    <source>
        <dbReference type="ARBA" id="ARBA00013021"/>
    </source>
</evidence>
<dbReference type="SUPFAM" id="SSF52833">
    <property type="entry name" value="Thioredoxin-like"/>
    <property type="match status" value="1"/>
</dbReference>
<dbReference type="GO" id="GO:0006979">
    <property type="term" value="P:response to oxidative stress"/>
    <property type="evidence" value="ECO:0007669"/>
    <property type="project" value="TreeGrafter"/>
</dbReference>
<dbReference type="GO" id="GO:0033554">
    <property type="term" value="P:cellular response to stress"/>
    <property type="evidence" value="ECO:0007669"/>
    <property type="project" value="TreeGrafter"/>
</dbReference>
<evidence type="ECO:0000256" key="2">
    <source>
        <dbReference type="ARBA" id="ARBA00011654"/>
    </source>
</evidence>